<name>A0A8J6Y3D0_9BACT</name>
<comment type="caution">
    <text evidence="2">The sequence shown here is derived from an EMBL/GenBank/DDBJ whole genome shotgun (WGS) entry which is preliminary data.</text>
</comment>
<dbReference type="SUPFAM" id="SSF56281">
    <property type="entry name" value="Metallo-hydrolase/oxidoreductase"/>
    <property type="match status" value="1"/>
</dbReference>
<evidence type="ECO:0000259" key="1">
    <source>
        <dbReference type="SMART" id="SM00849"/>
    </source>
</evidence>
<dbReference type="InterPro" id="IPR052533">
    <property type="entry name" value="WalJ/YycJ-like"/>
</dbReference>
<gene>
    <name evidence="2" type="ORF">IFJ97_00175</name>
</gene>
<dbReference type="PANTHER" id="PTHR47619:SF1">
    <property type="entry name" value="EXODEOXYRIBONUCLEASE WALJ"/>
    <property type="match status" value="1"/>
</dbReference>
<dbReference type="EMBL" id="JACXWA010000004">
    <property type="protein sequence ID" value="MBD3869760.1"/>
    <property type="molecule type" value="Genomic_DNA"/>
</dbReference>
<feature type="domain" description="Metallo-beta-lactamase" evidence="1">
    <location>
        <begin position="11"/>
        <end position="187"/>
    </location>
</feature>
<dbReference type="Proteomes" id="UP000598633">
    <property type="component" value="Unassembled WGS sequence"/>
</dbReference>
<dbReference type="AlphaFoldDB" id="A0A8J6Y3D0"/>
<reference evidence="2 3" key="1">
    <citation type="submission" date="2020-08" db="EMBL/GenBank/DDBJ databases">
        <title>Acidobacteriota in marine sediments use diverse sulfur dissimilation pathways.</title>
        <authorList>
            <person name="Wasmund K."/>
        </authorList>
    </citation>
    <scope>NUCLEOTIDE SEQUENCE [LARGE SCALE GENOMIC DNA]</scope>
    <source>
        <strain evidence="2">MAG AM3-A</strain>
    </source>
</reference>
<accession>A0A8J6Y3D0</accession>
<organism evidence="2 3">
    <name type="scientific">Candidatus Sulfomarinibacter kjeldsenii</name>
    <dbReference type="NCBI Taxonomy" id="2885994"/>
    <lineage>
        <taxon>Bacteria</taxon>
        <taxon>Pseudomonadati</taxon>
        <taxon>Acidobacteriota</taxon>
        <taxon>Thermoanaerobaculia</taxon>
        <taxon>Thermoanaerobaculales</taxon>
        <taxon>Candidatus Sulfomarinibacteraceae</taxon>
        <taxon>Candidatus Sulfomarinibacter</taxon>
    </lineage>
</organism>
<dbReference type="InterPro" id="IPR036866">
    <property type="entry name" value="RibonucZ/Hydroxyglut_hydro"/>
</dbReference>
<evidence type="ECO:0000313" key="2">
    <source>
        <dbReference type="EMBL" id="MBD3869760.1"/>
    </source>
</evidence>
<protein>
    <submittedName>
        <fullName evidence="2">MBL fold metallo-hydrolase</fullName>
    </submittedName>
</protein>
<proteinExistence type="predicted"/>
<dbReference type="Pfam" id="PF12706">
    <property type="entry name" value="Lactamase_B_2"/>
    <property type="match status" value="1"/>
</dbReference>
<evidence type="ECO:0000313" key="3">
    <source>
        <dbReference type="Proteomes" id="UP000598633"/>
    </source>
</evidence>
<dbReference type="SMART" id="SM00849">
    <property type="entry name" value="Lactamase_B"/>
    <property type="match status" value="1"/>
</dbReference>
<dbReference type="PANTHER" id="PTHR47619">
    <property type="entry name" value="METALLO-HYDROLASE YYCJ-RELATED"/>
    <property type="match status" value="1"/>
</dbReference>
<dbReference type="InterPro" id="IPR001279">
    <property type="entry name" value="Metallo-B-lactamas"/>
</dbReference>
<sequence length="264" mass="28464">MEVFVIASGSSGNAVLVTSGETSLLVDAGVSALQIRKRLEAFGRSPDEIDVILLTHEHSDHVRGLDVFLRRHRAAPVWTTHGTWSRIDVHSNGGGELSSGTTVRFGSLSITPVATSHDAAEPLAYVFDDGGHSAAVCTDTGIVTPLLEQRLQGCELLLLETNHDKDMLRHGPYPWSLKQRIDSRTGHLSNHQSCEAIDRVGSKVLKAVVGMHLSAENNCPNLVCENLRETVANGTEVCAVTRSEMLAVTLDGSGVRFNRRSLPG</sequence>
<dbReference type="Gene3D" id="3.60.15.10">
    <property type="entry name" value="Ribonuclease Z/Hydroxyacylglutathione hydrolase-like"/>
    <property type="match status" value="1"/>
</dbReference>